<keyword evidence="2" id="KW-0812">Transmembrane</keyword>
<keyword evidence="2" id="KW-0472">Membrane</keyword>
<proteinExistence type="predicted"/>
<accession>A0AAQ3NAS4</accession>
<feature type="region of interest" description="Disordered" evidence="1">
    <location>
        <begin position="1"/>
        <end position="21"/>
    </location>
</feature>
<protein>
    <submittedName>
        <fullName evidence="3">Uncharacterized protein</fullName>
    </submittedName>
</protein>
<feature type="transmembrane region" description="Helical" evidence="2">
    <location>
        <begin position="332"/>
        <end position="352"/>
    </location>
</feature>
<evidence type="ECO:0000313" key="3">
    <source>
        <dbReference type="EMBL" id="WVZ05406.1"/>
    </source>
</evidence>
<gene>
    <name evidence="3" type="ORF">V8G54_018752</name>
</gene>
<sequence>MARELKEGTFQTGNPNDPNKPAVKCSPGQGYRYCSVLRTPPPLNCSPYVRGGVFASLSPFRYHYCLHFRHLTVVRPCHCPLSLHLLVLGVFVLRNGQFFEQGKRVHPWWVLLMVRHSVSTKCICSLNKRLRKEHRSVIVGTPFRSVIASTGRHVHRSSSNEDICEDGVTKALQDVVVHVWVSQETMMWSTKTEIRSLCRKSSGNRLQQSADHGLKSSFQSKDGIVLLSLSALDVFLDTMMWSAKTEIMSLCRKSSADHGLKSSFQSRDGTALVSLSALDVFLVWLFMFGVVVHVWVSQDTMMWSAKTEIMSLCRKSSADHGLKSSFQSKDGIVLLSLSALDVFFVWLFMFGYPGTL</sequence>
<evidence type="ECO:0000256" key="2">
    <source>
        <dbReference type="SAM" id="Phobius"/>
    </source>
</evidence>
<dbReference type="EMBL" id="CP144695">
    <property type="protein sequence ID" value="WVZ05406.1"/>
    <property type="molecule type" value="Genomic_DNA"/>
</dbReference>
<reference evidence="3 4" key="1">
    <citation type="journal article" date="2023" name="Life. Sci Alliance">
        <title>Evolutionary insights into 3D genome organization and epigenetic landscape of Vigna mungo.</title>
        <authorList>
            <person name="Junaid A."/>
            <person name="Singh B."/>
            <person name="Bhatia S."/>
        </authorList>
    </citation>
    <scope>NUCLEOTIDE SEQUENCE [LARGE SCALE GENOMIC DNA]</scope>
    <source>
        <strain evidence="3">Urdbean</strain>
    </source>
</reference>
<feature type="transmembrane region" description="Helical" evidence="2">
    <location>
        <begin position="271"/>
        <end position="296"/>
    </location>
</feature>
<evidence type="ECO:0000313" key="4">
    <source>
        <dbReference type="Proteomes" id="UP001374535"/>
    </source>
</evidence>
<keyword evidence="4" id="KW-1185">Reference proteome</keyword>
<organism evidence="3 4">
    <name type="scientific">Vigna mungo</name>
    <name type="common">Black gram</name>
    <name type="synonym">Phaseolus mungo</name>
    <dbReference type="NCBI Taxonomy" id="3915"/>
    <lineage>
        <taxon>Eukaryota</taxon>
        <taxon>Viridiplantae</taxon>
        <taxon>Streptophyta</taxon>
        <taxon>Embryophyta</taxon>
        <taxon>Tracheophyta</taxon>
        <taxon>Spermatophyta</taxon>
        <taxon>Magnoliopsida</taxon>
        <taxon>eudicotyledons</taxon>
        <taxon>Gunneridae</taxon>
        <taxon>Pentapetalae</taxon>
        <taxon>rosids</taxon>
        <taxon>fabids</taxon>
        <taxon>Fabales</taxon>
        <taxon>Fabaceae</taxon>
        <taxon>Papilionoideae</taxon>
        <taxon>50 kb inversion clade</taxon>
        <taxon>NPAAA clade</taxon>
        <taxon>indigoferoid/millettioid clade</taxon>
        <taxon>Phaseoleae</taxon>
        <taxon>Vigna</taxon>
    </lineage>
</organism>
<name>A0AAQ3NAS4_VIGMU</name>
<dbReference type="Proteomes" id="UP001374535">
    <property type="component" value="Chromosome 6"/>
</dbReference>
<dbReference type="AlphaFoldDB" id="A0AAQ3NAS4"/>
<evidence type="ECO:0000256" key="1">
    <source>
        <dbReference type="SAM" id="MobiDB-lite"/>
    </source>
</evidence>
<keyword evidence="2" id="KW-1133">Transmembrane helix</keyword>